<protein>
    <submittedName>
        <fullName evidence="1">GT2D2 protein</fullName>
    </submittedName>
</protein>
<organism evidence="1 2">
    <name type="scientific">Acromyrmex insinuator</name>
    <dbReference type="NCBI Taxonomy" id="230686"/>
    <lineage>
        <taxon>Eukaryota</taxon>
        <taxon>Metazoa</taxon>
        <taxon>Ecdysozoa</taxon>
        <taxon>Arthropoda</taxon>
        <taxon>Hexapoda</taxon>
        <taxon>Insecta</taxon>
        <taxon>Pterygota</taxon>
        <taxon>Neoptera</taxon>
        <taxon>Endopterygota</taxon>
        <taxon>Hymenoptera</taxon>
        <taxon>Apocrita</taxon>
        <taxon>Aculeata</taxon>
        <taxon>Formicoidea</taxon>
        <taxon>Formicidae</taxon>
        <taxon>Myrmicinae</taxon>
        <taxon>Acromyrmex</taxon>
    </lineage>
</organism>
<sequence length="222" mass="26109">SAFRSYQPSVIKKYNLHRHYNIKHLIAVESFGNSITPVEASSIPLSDKTVKSRIDDIASSLKKFLSYRKFQNFLGEHNAIYTDVPLCCKIRWDSAQENLALTDMTNHLNILNLKLQKTNKTNSELVSHIDFFYRKLTLFKNHLENNNLHFFRFCQILSKEHGKKCNFKKFNIIESLINQFNARFNDFKTLKQDLILFENSLAVQIEKQSLKRISERTLRFAM</sequence>
<accession>A0A836JEJ8</accession>
<feature type="non-terminal residue" evidence="1">
    <location>
        <position position="1"/>
    </location>
</feature>
<proteinExistence type="predicted"/>
<comment type="caution">
    <text evidence="1">The sequence shown here is derived from an EMBL/GenBank/DDBJ whole genome shotgun (WGS) entry which is preliminary data.</text>
</comment>
<dbReference type="PANTHER" id="PTHR45913:SF5">
    <property type="entry name" value="GENERAL TRANSCRIPTION FACTOR II-I REPEAT DOMAIN-CONTAINING PROTEIN 2A-LIKE PROTEIN"/>
    <property type="match status" value="1"/>
</dbReference>
<dbReference type="Proteomes" id="UP000667349">
    <property type="component" value="Unassembled WGS sequence"/>
</dbReference>
<reference evidence="1" key="1">
    <citation type="submission" date="2020-02" db="EMBL/GenBank/DDBJ databases">
        <title>Relaxed selection underlies rapid genomic changes in the transitions from sociality to social parasitism in ants.</title>
        <authorList>
            <person name="Bi X."/>
        </authorList>
    </citation>
    <scope>NUCLEOTIDE SEQUENCE</scope>
    <source>
        <strain evidence="1">BGI-DK2013a</strain>
        <tissue evidence="1">Whole body</tissue>
    </source>
</reference>
<dbReference type="AlphaFoldDB" id="A0A836JEJ8"/>
<name>A0A836JEJ8_9HYME</name>
<feature type="non-terminal residue" evidence="1">
    <location>
        <position position="222"/>
    </location>
</feature>
<dbReference type="EMBL" id="JAANHZ010000467">
    <property type="protein sequence ID" value="KAG5310833.1"/>
    <property type="molecule type" value="Genomic_DNA"/>
</dbReference>
<keyword evidence="2" id="KW-1185">Reference proteome</keyword>
<dbReference type="PANTHER" id="PTHR45913">
    <property type="entry name" value="EPM2A-INTERACTING PROTEIN 1"/>
    <property type="match status" value="1"/>
</dbReference>
<evidence type="ECO:0000313" key="1">
    <source>
        <dbReference type="EMBL" id="KAG5310833.1"/>
    </source>
</evidence>
<evidence type="ECO:0000313" key="2">
    <source>
        <dbReference type="Proteomes" id="UP000667349"/>
    </source>
</evidence>
<gene>
    <name evidence="1" type="primary">Gtf2ird2_2</name>
    <name evidence="1" type="ORF">G6Z75_0001230</name>
</gene>